<dbReference type="EMBL" id="BMJJ01000007">
    <property type="protein sequence ID" value="GGD25142.1"/>
    <property type="molecule type" value="Genomic_DNA"/>
</dbReference>
<evidence type="ECO:0000256" key="5">
    <source>
        <dbReference type="SAM" id="Phobius"/>
    </source>
</evidence>
<dbReference type="GO" id="GO:0015499">
    <property type="term" value="F:formate transmembrane transporter activity"/>
    <property type="evidence" value="ECO:0007669"/>
    <property type="project" value="TreeGrafter"/>
</dbReference>
<evidence type="ECO:0000256" key="2">
    <source>
        <dbReference type="ARBA" id="ARBA00022692"/>
    </source>
</evidence>
<dbReference type="AlphaFoldDB" id="A0A917DB63"/>
<comment type="caution">
    <text evidence="6">The sequence shown here is derived from an EMBL/GenBank/DDBJ whole genome shotgun (WGS) entry which is preliminary data.</text>
</comment>
<sequence length="321" mass="35124">MASSEREIVQATAVEEPAAHHAPEAIENPPDVGETLSDYFAFEEVFARVLGTADHELAASSKFLFWSGLAAGLALGVTFLARVIFTHHAGETSPGIVGNLMYPLGFVIIVVGRYQLFTENTLTPVTLVLTKLASLANLLRLWIVVFVANMLGAAMNAALVAFTEVLDPGAFNVALENARHAVGLTWGALFSKALVAGVVVASMVWLIHAARDTISRIMIVWLLMYFIGVGGFFHVVTSSVEVLFLAFRGETAFWALWPNFILPVFLGNTLGGIGFVAVINYVQFGEHERSATLERYGNRLTWREWMFGRSRVFGDRSARVE</sequence>
<reference evidence="6" key="1">
    <citation type="journal article" date="2014" name="Int. J. Syst. Evol. Microbiol.">
        <title>Complete genome sequence of Corynebacterium casei LMG S-19264T (=DSM 44701T), isolated from a smear-ripened cheese.</title>
        <authorList>
            <consortium name="US DOE Joint Genome Institute (JGI-PGF)"/>
            <person name="Walter F."/>
            <person name="Albersmeier A."/>
            <person name="Kalinowski J."/>
            <person name="Ruckert C."/>
        </authorList>
    </citation>
    <scope>NUCLEOTIDE SEQUENCE</scope>
    <source>
        <strain evidence="6">CGMCC 1.15493</strain>
    </source>
</reference>
<accession>A0A917DB63</accession>
<gene>
    <name evidence="6" type="ORF">GCM10011335_30080</name>
</gene>
<protein>
    <recommendedName>
        <fullName evidence="8">Transporter</fullName>
    </recommendedName>
</protein>
<evidence type="ECO:0000256" key="3">
    <source>
        <dbReference type="ARBA" id="ARBA00022989"/>
    </source>
</evidence>
<evidence type="ECO:0000313" key="6">
    <source>
        <dbReference type="EMBL" id="GGD25142.1"/>
    </source>
</evidence>
<evidence type="ECO:0000313" key="7">
    <source>
        <dbReference type="Proteomes" id="UP000613160"/>
    </source>
</evidence>
<dbReference type="Pfam" id="PF01226">
    <property type="entry name" value="Form_Nir_trans"/>
    <property type="match status" value="1"/>
</dbReference>
<reference evidence="6" key="2">
    <citation type="submission" date="2020-09" db="EMBL/GenBank/DDBJ databases">
        <authorList>
            <person name="Sun Q."/>
            <person name="Zhou Y."/>
        </authorList>
    </citation>
    <scope>NUCLEOTIDE SEQUENCE</scope>
    <source>
        <strain evidence="6">CGMCC 1.15493</strain>
    </source>
</reference>
<keyword evidence="3 5" id="KW-1133">Transmembrane helix</keyword>
<feature type="transmembrane region" description="Helical" evidence="5">
    <location>
        <begin position="63"/>
        <end position="84"/>
    </location>
</feature>
<feature type="transmembrane region" description="Helical" evidence="5">
    <location>
        <begin position="260"/>
        <end position="282"/>
    </location>
</feature>
<dbReference type="InterPro" id="IPR023271">
    <property type="entry name" value="Aquaporin-like"/>
</dbReference>
<feature type="transmembrane region" description="Helical" evidence="5">
    <location>
        <begin position="183"/>
        <end position="207"/>
    </location>
</feature>
<dbReference type="InterPro" id="IPR000292">
    <property type="entry name" value="For/NO2_transpt"/>
</dbReference>
<keyword evidence="4 5" id="KW-0472">Membrane</keyword>
<keyword evidence="2 5" id="KW-0812">Transmembrane</keyword>
<evidence type="ECO:0000256" key="4">
    <source>
        <dbReference type="ARBA" id="ARBA00023136"/>
    </source>
</evidence>
<dbReference type="Gene3D" id="1.20.1080.10">
    <property type="entry name" value="Glycerol uptake facilitator protein"/>
    <property type="match status" value="1"/>
</dbReference>
<dbReference type="PANTHER" id="PTHR30520">
    <property type="entry name" value="FORMATE TRANSPORTER-RELATED"/>
    <property type="match status" value="1"/>
</dbReference>
<dbReference type="GO" id="GO:0005886">
    <property type="term" value="C:plasma membrane"/>
    <property type="evidence" value="ECO:0007669"/>
    <property type="project" value="TreeGrafter"/>
</dbReference>
<feature type="transmembrane region" description="Helical" evidence="5">
    <location>
        <begin position="138"/>
        <end position="163"/>
    </location>
</feature>
<dbReference type="PANTHER" id="PTHR30520:SF2">
    <property type="entry name" value="INNER MEMBRANE PROTEIN YFDC"/>
    <property type="match status" value="1"/>
</dbReference>
<evidence type="ECO:0008006" key="8">
    <source>
        <dbReference type="Google" id="ProtNLM"/>
    </source>
</evidence>
<evidence type="ECO:0000256" key="1">
    <source>
        <dbReference type="ARBA" id="ARBA00004141"/>
    </source>
</evidence>
<keyword evidence="7" id="KW-1185">Reference proteome</keyword>
<organism evidence="6 7">
    <name type="scientific">Aureimonas glaciei</name>
    <dbReference type="NCBI Taxonomy" id="1776957"/>
    <lineage>
        <taxon>Bacteria</taxon>
        <taxon>Pseudomonadati</taxon>
        <taxon>Pseudomonadota</taxon>
        <taxon>Alphaproteobacteria</taxon>
        <taxon>Hyphomicrobiales</taxon>
        <taxon>Aurantimonadaceae</taxon>
        <taxon>Aureimonas</taxon>
    </lineage>
</organism>
<comment type="subcellular location">
    <subcellularLocation>
        <location evidence="1">Membrane</location>
        <topology evidence="1">Multi-pass membrane protein</topology>
    </subcellularLocation>
</comment>
<dbReference type="RefSeq" id="WP_188852102.1">
    <property type="nucleotide sequence ID" value="NZ_BMJJ01000007.1"/>
</dbReference>
<proteinExistence type="predicted"/>
<feature type="transmembrane region" description="Helical" evidence="5">
    <location>
        <begin position="219"/>
        <end position="240"/>
    </location>
</feature>
<dbReference type="Proteomes" id="UP000613160">
    <property type="component" value="Unassembled WGS sequence"/>
</dbReference>
<feature type="transmembrane region" description="Helical" evidence="5">
    <location>
        <begin position="96"/>
        <end position="117"/>
    </location>
</feature>
<name>A0A917DB63_9HYPH</name>